<dbReference type="PANTHER" id="PTHR43695">
    <property type="entry name" value="PUTATIVE (AFU_ORTHOLOGUE AFUA_2G17250)-RELATED"/>
    <property type="match status" value="1"/>
</dbReference>
<sequence>MRTSAVICAAISASTTYAAAIASRSALPPFFLVAGDSTTAKGGGWGDGFLETTLSSPASGINYGHSGTTTVSFRALGDWDTVLEEAEGHKYAYDVFVTIQFGHNDQKPAANISLSQFAANLATFVDEVRSVGAEPILISSLTRRTFSGDPPRVIENLANERNATISVALERETKWIDLNKASTDYVNAIGPDASHVYNLAPDDNTHLNDWGSVVFGRMVSDLLVEKYGDVFEQWTVENQTLSEAIEAGLPA</sequence>
<dbReference type="GO" id="GO:0016787">
    <property type="term" value="F:hydrolase activity"/>
    <property type="evidence" value="ECO:0007669"/>
    <property type="project" value="InterPro"/>
</dbReference>
<proteinExistence type="predicted"/>
<dbReference type="Gene3D" id="3.40.50.1110">
    <property type="entry name" value="SGNH hydrolase"/>
    <property type="match status" value="1"/>
</dbReference>
<dbReference type="PANTHER" id="PTHR43695:SF2">
    <property type="entry name" value="PUTATIVE (AFU_ORTHOLOGUE AFUA_2G17250)-RELATED"/>
    <property type="match status" value="1"/>
</dbReference>
<dbReference type="RefSeq" id="XP_047762509.1">
    <property type="nucleotide sequence ID" value="XM_047904953.1"/>
</dbReference>
<gene>
    <name evidence="2" type="ORF">CLAFUR5_05805</name>
</gene>
<dbReference type="EMBL" id="CP090167">
    <property type="protein sequence ID" value="UJO18143.1"/>
    <property type="molecule type" value="Genomic_DNA"/>
</dbReference>
<dbReference type="OrthoDB" id="5041285at2759"/>
<organism evidence="2 3">
    <name type="scientific">Passalora fulva</name>
    <name type="common">Tomato leaf mold</name>
    <name type="synonym">Cladosporium fulvum</name>
    <dbReference type="NCBI Taxonomy" id="5499"/>
    <lineage>
        <taxon>Eukaryota</taxon>
        <taxon>Fungi</taxon>
        <taxon>Dikarya</taxon>
        <taxon>Ascomycota</taxon>
        <taxon>Pezizomycotina</taxon>
        <taxon>Dothideomycetes</taxon>
        <taxon>Dothideomycetidae</taxon>
        <taxon>Mycosphaerellales</taxon>
        <taxon>Mycosphaerellaceae</taxon>
        <taxon>Fulvia</taxon>
    </lineage>
</organism>
<dbReference type="InterPro" id="IPR036514">
    <property type="entry name" value="SGNH_hydro_sf"/>
</dbReference>
<name>A0A9Q8LK23_PASFU</name>
<protein>
    <submittedName>
        <fullName evidence="2">Rhamnogalacturonan acetylesterase RhgT</fullName>
    </submittedName>
</protein>
<dbReference type="SUPFAM" id="SSF52266">
    <property type="entry name" value="SGNH hydrolase"/>
    <property type="match status" value="1"/>
</dbReference>
<accession>A0A9Q8LK23</accession>
<reference evidence="2" key="2">
    <citation type="journal article" date="2022" name="Microb. Genom.">
        <title>A chromosome-scale genome assembly of the tomato pathogen Cladosporium fulvum reveals a compartmentalized genome architecture and the presence of a dispensable chromosome.</title>
        <authorList>
            <person name="Zaccaron A.Z."/>
            <person name="Chen L.H."/>
            <person name="Samaras A."/>
            <person name="Stergiopoulos I."/>
        </authorList>
    </citation>
    <scope>NUCLEOTIDE SEQUENCE</scope>
    <source>
        <strain evidence="2">Race5_Kim</strain>
    </source>
</reference>
<dbReference type="CDD" id="cd01821">
    <property type="entry name" value="Rhamnogalacturan_acetylesterase_like"/>
    <property type="match status" value="1"/>
</dbReference>
<dbReference type="Pfam" id="PF13472">
    <property type="entry name" value="Lipase_GDSL_2"/>
    <property type="match status" value="1"/>
</dbReference>
<dbReference type="InterPro" id="IPR013830">
    <property type="entry name" value="SGNH_hydro"/>
</dbReference>
<dbReference type="Proteomes" id="UP000756132">
    <property type="component" value="Chromosome 5"/>
</dbReference>
<dbReference type="AlphaFoldDB" id="A0A9Q8LK23"/>
<keyword evidence="3" id="KW-1185">Reference proteome</keyword>
<evidence type="ECO:0000313" key="2">
    <source>
        <dbReference type="EMBL" id="UJO18143.1"/>
    </source>
</evidence>
<dbReference type="KEGG" id="ffu:CLAFUR5_05805"/>
<feature type="domain" description="SGNH hydrolase-type esterase" evidence="1">
    <location>
        <begin position="34"/>
        <end position="211"/>
    </location>
</feature>
<evidence type="ECO:0000313" key="3">
    <source>
        <dbReference type="Proteomes" id="UP000756132"/>
    </source>
</evidence>
<evidence type="ECO:0000259" key="1">
    <source>
        <dbReference type="Pfam" id="PF13472"/>
    </source>
</evidence>
<dbReference type="InterPro" id="IPR037459">
    <property type="entry name" value="RhgT-like"/>
</dbReference>
<dbReference type="GeneID" id="71985683"/>
<dbReference type="OMA" id="RTHLNPW"/>
<reference evidence="2" key="1">
    <citation type="submission" date="2021-12" db="EMBL/GenBank/DDBJ databases">
        <authorList>
            <person name="Zaccaron A."/>
            <person name="Stergiopoulos I."/>
        </authorList>
    </citation>
    <scope>NUCLEOTIDE SEQUENCE</scope>
    <source>
        <strain evidence="2">Race5_Kim</strain>
    </source>
</reference>